<dbReference type="OrthoDB" id="9021722at2"/>
<evidence type="ECO:0000259" key="1">
    <source>
        <dbReference type="PROSITE" id="PS50943"/>
    </source>
</evidence>
<dbReference type="InterPro" id="IPR010982">
    <property type="entry name" value="Lambda_DNA-bd_dom_sf"/>
</dbReference>
<dbReference type="Pfam" id="PF13443">
    <property type="entry name" value="HTH_26"/>
    <property type="match status" value="1"/>
</dbReference>
<accession>A0A0W0XV32</accession>
<dbReference type="PROSITE" id="PS50943">
    <property type="entry name" value="HTH_CROC1"/>
    <property type="match status" value="1"/>
</dbReference>
<dbReference type="RefSeq" id="WP_058531104.1">
    <property type="nucleotide sequence ID" value="NZ_CAAAIN010000001.1"/>
</dbReference>
<gene>
    <name evidence="2" type="ORF">Lrub_1008</name>
</gene>
<name>A0A0W0XV32_9GAMM</name>
<evidence type="ECO:0000313" key="2">
    <source>
        <dbReference type="EMBL" id="KTD48657.1"/>
    </source>
</evidence>
<dbReference type="SUPFAM" id="SSF47413">
    <property type="entry name" value="lambda repressor-like DNA-binding domains"/>
    <property type="match status" value="1"/>
</dbReference>
<evidence type="ECO:0000313" key="3">
    <source>
        <dbReference type="Proteomes" id="UP000054608"/>
    </source>
</evidence>
<dbReference type="GO" id="GO:0003677">
    <property type="term" value="F:DNA binding"/>
    <property type="evidence" value="ECO:0007669"/>
    <property type="project" value="InterPro"/>
</dbReference>
<dbReference type="Proteomes" id="UP000054608">
    <property type="component" value="Unassembled WGS sequence"/>
</dbReference>
<reference evidence="2 3" key="1">
    <citation type="submission" date="2015-11" db="EMBL/GenBank/DDBJ databases">
        <title>Genomic analysis of 38 Legionella species identifies large and diverse effector repertoires.</title>
        <authorList>
            <person name="Burstein D."/>
            <person name="Amaro F."/>
            <person name="Zusman T."/>
            <person name="Lifshitz Z."/>
            <person name="Cohen O."/>
            <person name="Gilbert J.A."/>
            <person name="Pupko T."/>
            <person name="Shuman H.A."/>
            <person name="Segal G."/>
        </authorList>
    </citation>
    <scope>NUCLEOTIDE SEQUENCE [LARGE SCALE GENOMIC DNA]</scope>
    <source>
        <strain evidence="2 3">WA-270A-C2</strain>
    </source>
</reference>
<comment type="caution">
    <text evidence="2">The sequence shown here is derived from an EMBL/GenBank/DDBJ whole genome shotgun (WGS) entry which is preliminary data.</text>
</comment>
<sequence>MTNTLKDKTKSSQSNFLSKNLSKLLDSHQVSEYDLAKNLNIPYNTINRIINGTTTDPRLSTLQQIADFFGVNLDFLVGTNEQSKNISIPLMSWDFVSKPNFTAAFDKITWEKWVPIGNLLENIHPGDLIFALESTKSMHARFPVGTLFVLQTHLLPIDGDLVLIKFKTDNSISLRELTIDSPNWLLNPIVAGSQVLTFNHMEHEIIAIVILTLTQTRTI</sequence>
<dbReference type="EMBL" id="LNYT01000007">
    <property type="protein sequence ID" value="KTD48657.1"/>
    <property type="molecule type" value="Genomic_DNA"/>
</dbReference>
<dbReference type="CDD" id="cd00093">
    <property type="entry name" value="HTH_XRE"/>
    <property type="match status" value="1"/>
</dbReference>
<dbReference type="InterPro" id="IPR001387">
    <property type="entry name" value="Cro/C1-type_HTH"/>
</dbReference>
<dbReference type="SMART" id="SM00530">
    <property type="entry name" value="HTH_XRE"/>
    <property type="match status" value="1"/>
</dbReference>
<keyword evidence="3" id="KW-1185">Reference proteome</keyword>
<dbReference type="Gene3D" id="1.10.260.40">
    <property type="entry name" value="lambda repressor-like DNA-binding domains"/>
    <property type="match status" value="1"/>
</dbReference>
<organism evidence="2 3">
    <name type="scientific">Legionella rubrilucens</name>
    <dbReference type="NCBI Taxonomy" id="458"/>
    <lineage>
        <taxon>Bacteria</taxon>
        <taxon>Pseudomonadati</taxon>
        <taxon>Pseudomonadota</taxon>
        <taxon>Gammaproteobacteria</taxon>
        <taxon>Legionellales</taxon>
        <taxon>Legionellaceae</taxon>
        <taxon>Legionella</taxon>
    </lineage>
</organism>
<dbReference type="PATRIC" id="fig|458.5.peg.1045"/>
<feature type="domain" description="HTH cro/C1-type" evidence="1">
    <location>
        <begin position="34"/>
        <end position="76"/>
    </location>
</feature>
<dbReference type="STRING" id="458.Lrub_1008"/>
<dbReference type="Gene3D" id="2.10.109.10">
    <property type="entry name" value="Umud Fragment, subunit A"/>
    <property type="match status" value="1"/>
</dbReference>
<protein>
    <submittedName>
        <fullName evidence="2">Peptidase, S24 family</fullName>
    </submittedName>
</protein>
<proteinExistence type="predicted"/>
<dbReference type="AlphaFoldDB" id="A0A0W0XV32"/>